<name>A0ABS7XIR1_9FLAO</name>
<accession>A0ABS7XIR1</accession>
<protein>
    <recommendedName>
        <fullName evidence="4">Anti-sigma factor</fullName>
    </recommendedName>
</protein>
<evidence type="ECO:0000256" key="1">
    <source>
        <dbReference type="SAM" id="Phobius"/>
    </source>
</evidence>
<keyword evidence="1" id="KW-0472">Membrane</keyword>
<dbReference type="RefSeq" id="WP_224460650.1">
    <property type="nucleotide sequence ID" value="NZ_JAIQZE010000004.1"/>
</dbReference>
<evidence type="ECO:0008006" key="4">
    <source>
        <dbReference type="Google" id="ProtNLM"/>
    </source>
</evidence>
<organism evidence="2 3">
    <name type="scientific">Psychroflexus longus</name>
    <dbReference type="NCBI Taxonomy" id="2873596"/>
    <lineage>
        <taxon>Bacteria</taxon>
        <taxon>Pseudomonadati</taxon>
        <taxon>Bacteroidota</taxon>
        <taxon>Flavobacteriia</taxon>
        <taxon>Flavobacteriales</taxon>
        <taxon>Flavobacteriaceae</taxon>
        <taxon>Psychroflexus</taxon>
    </lineage>
</organism>
<evidence type="ECO:0000313" key="3">
    <source>
        <dbReference type="Proteomes" id="UP001199314"/>
    </source>
</evidence>
<keyword evidence="3" id="KW-1185">Reference proteome</keyword>
<proteinExistence type="predicted"/>
<evidence type="ECO:0000313" key="2">
    <source>
        <dbReference type="EMBL" id="MBZ9778294.1"/>
    </source>
</evidence>
<feature type="transmembrane region" description="Helical" evidence="1">
    <location>
        <begin position="42"/>
        <end position="64"/>
    </location>
</feature>
<keyword evidence="1" id="KW-0812">Transmembrane</keyword>
<dbReference type="EMBL" id="JAIQZE010000004">
    <property type="protein sequence ID" value="MBZ9778294.1"/>
    <property type="molecule type" value="Genomic_DNA"/>
</dbReference>
<gene>
    <name evidence="2" type="ORF">LB452_05095</name>
</gene>
<keyword evidence="1" id="KW-1133">Transmembrane helix</keyword>
<dbReference type="Proteomes" id="UP001199314">
    <property type="component" value="Unassembled WGS sequence"/>
</dbReference>
<reference evidence="3" key="1">
    <citation type="submission" date="2023-07" db="EMBL/GenBank/DDBJ databases">
        <title>Novel species isolated from saline lakes on Tibetan Plateau.</title>
        <authorList>
            <person name="Lu H."/>
        </authorList>
    </citation>
    <scope>NUCLEOTIDE SEQUENCE [LARGE SCALE GENOMIC DNA]</scope>
    <source>
        <strain evidence="3">CAK8W</strain>
    </source>
</reference>
<sequence>MDKFKNDIQHKFNQREIQPTDEAWGKITGELATSCTSKTKSLWLWSVIAAGFIGLLVLLTPLYLSEKDSLPVVNSEEKETQTIEIKQEIIVSVNQLQSRGIEVLPIQISKSTFNVIEPSTFQNQTPTQLKAKTLLAEVEQEIEHERFSQQNIDEVDNLLAQARSELSSKKDQQIFDQLSAQQLLAEIDLKDSNSFRDKIWTLIEVNFKELKTSLGTR</sequence>
<comment type="caution">
    <text evidence="2">The sequence shown here is derived from an EMBL/GenBank/DDBJ whole genome shotgun (WGS) entry which is preliminary data.</text>
</comment>